<dbReference type="Pfam" id="PF00314">
    <property type="entry name" value="Thaumatin"/>
    <property type="match status" value="1"/>
</dbReference>
<feature type="disulfide bond" evidence="3">
    <location>
        <begin position="221"/>
        <end position="231"/>
    </location>
</feature>
<keyword evidence="4" id="KW-0472">Membrane</keyword>
<dbReference type="STRING" id="4072.A0A2G2YQZ5"/>
<sequence length="274" mass="29869">MFNLYFKYLNGPELRTIQNVSIAELQPLKMLILSHLLYIPLCLYLFLVSTNGTQLILVNNCRRSIWPGILGNTGNMTPKDGGFHMKSGDEVVFDVPNKWSGRIWARQNCHFDKTGKGSCDSGDCNRQLKCRGLGGKPPATVVEMTLGSLTSSLHYYDVSLVDGFNVPVSMRPVGGGIGCGVAECDVDLNICCPSALEVKVGGKVVGCKSACLAIQSAKYCCTGKFADPKTCKPTIFAHLFKAICPKAYSYAFDESSGLNKCRASRYVIIFCPPH</sequence>
<reference evidence="5 6" key="2">
    <citation type="journal article" date="2017" name="Genome Biol.">
        <title>New reference genome sequences of hot pepper reveal the massive evolution of plant disease-resistance genes by retroduplication.</title>
        <authorList>
            <person name="Kim S."/>
            <person name="Park J."/>
            <person name="Yeom S.I."/>
            <person name="Kim Y.M."/>
            <person name="Seo E."/>
            <person name="Kim K.T."/>
            <person name="Kim M.S."/>
            <person name="Lee J.M."/>
            <person name="Cheong K."/>
            <person name="Shin H.S."/>
            <person name="Kim S.B."/>
            <person name="Han K."/>
            <person name="Lee J."/>
            <person name="Park M."/>
            <person name="Lee H.A."/>
            <person name="Lee H.Y."/>
            <person name="Lee Y."/>
            <person name="Oh S."/>
            <person name="Lee J.H."/>
            <person name="Choi E."/>
            <person name="Choi E."/>
            <person name="Lee S.E."/>
            <person name="Jeon J."/>
            <person name="Kim H."/>
            <person name="Choi G."/>
            <person name="Song H."/>
            <person name="Lee J."/>
            <person name="Lee S.C."/>
            <person name="Kwon J.K."/>
            <person name="Lee H.Y."/>
            <person name="Koo N."/>
            <person name="Hong Y."/>
            <person name="Kim R.W."/>
            <person name="Kang W.H."/>
            <person name="Huh J.H."/>
            <person name="Kang B.C."/>
            <person name="Yang T.J."/>
            <person name="Lee Y.H."/>
            <person name="Bennetzen J.L."/>
            <person name="Choi D."/>
        </authorList>
    </citation>
    <scope>NUCLEOTIDE SEQUENCE [LARGE SCALE GENOMIC DNA]</scope>
    <source>
        <strain evidence="6">cv. CM334</strain>
    </source>
</reference>
<dbReference type="EMBL" id="AYRZ02000009">
    <property type="protein sequence ID" value="PHT72168.1"/>
    <property type="molecule type" value="Genomic_DNA"/>
</dbReference>
<dbReference type="SMART" id="SM00205">
    <property type="entry name" value="THN"/>
    <property type="match status" value="1"/>
</dbReference>
<gene>
    <name evidence="5" type="ORF">T459_22953</name>
</gene>
<feature type="disulfide bond" evidence="3">
    <location>
        <begin position="109"/>
        <end position="119"/>
    </location>
</feature>
<dbReference type="OrthoDB" id="430315at2759"/>
<feature type="disulfide bond" evidence="3">
    <location>
        <begin position="184"/>
        <end position="244"/>
    </location>
</feature>
<dbReference type="PROSITE" id="PS51367">
    <property type="entry name" value="THAUMATIN_2"/>
    <property type="match status" value="1"/>
</dbReference>
<evidence type="ECO:0000256" key="4">
    <source>
        <dbReference type="SAM" id="Phobius"/>
    </source>
</evidence>
<feature type="disulfide bond" evidence="3">
    <location>
        <begin position="124"/>
        <end position="130"/>
    </location>
</feature>
<dbReference type="CDD" id="cd09218">
    <property type="entry name" value="TLP-PA"/>
    <property type="match status" value="1"/>
</dbReference>
<keyword evidence="4" id="KW-1133">Transmembrane helix</keyword>
<feature type="disulfide bond" evidence="3">
    <location>
        <begin position="192"/>
        <end position="207"/>
    </location>
</feature>
<comment type="caution">
    <text evidence="5">The sequence shown here is derived from an EMBL/GenBank/DDBJ whole genome shotgun (WGS) entry which is preliminary data.</text>
</comment>
<feature type="disulfide bond" evidence="3">
    <location>
        <begin position="179"/>
        <end position="261"/>
    </location>
</feature>
<evidence type="ECO:0000313" key="5">
    <source>
        <dbReference type="EMBL" id="PHT72168.1"/>
    </source>
</evidence>
<protein>
    <submittedName>
        <fullName evidence="5">Thaumatin-like protein</fullName>
    </submittedName>
</protein>
<comment type="similarity">
    <text evidence="1">Belongs to the thaumatin family.</text>
</comment>
<dbReference type="PANTHER" id="PTHR31048">
    <property type="entry name" value="OS03G0233200 PROTEIN"/>
    <property type="match status" value="1"/>
</dbReference>
<dbReference type="Proteomes" id="UP000222542">
    <property type="component" value="Unassembled WGS sequence"/>
</dbReference>
<dbReference type="PRINTS" id="PR00347">
    <property type="entry name" value="THAUMATIN"/>
</dbReference>
<proteinExistence type="inferred from homology"/>
<organism evidence="5 6">
    <name type="scientific">Capsicum annuum</name>
    <name type="common">Capsicum pepper</name>
    <dbReference type="NCBI Taxonomy" id="4072"/>
    <lineage>
        <taxon>Eukaryota</taxon>
        <taxon>Viridiplantae</taxon>
        <taxon>Streptophyta</taxon>
        <taxon>Embryophyta</taxon>
        <taxon>Tracheophyta</taxon>
        <taxon>Spermatophyta</taxon>
        <taxon>Magnoliopsida</taxon>
        <taxon>eudicotyledons</taxon>
        <taxon>Gunneridae</taxon>
        <taxon>Pentapetalae</taxon>
        <taxon>asterids</taxon>
        <taxon>lamiids</taxon>
        <taxon>Solanales</taxon>
        <taxon>Solanaceae</taxon>
        <taxon>Solanoideae</taxon>
        <taxon>Capsiceae</taxon>
        <taxon>Capsicum</taxon>
    </lineage>
</organism>
<feature type="transmembrane region" description="Helical" evidence="4">
    <location>
        <begin position="37"/>
        <end position="58"/>
    </location>
</feature>
<dbReference type="OMA" id="MVNCAIF"/>
<name>A0A2G2YQZ5_CAPAN</name>
<keyword evidence="6" id="KW-1185">Reference proteome</keyword>
<dbReference type="AlphaFoldDB" id="A0A2G2YQZ5"/>
<dbReference type="PIRSF" id="PIRSF002703">
    <property type="entry name" value="Thaumatin"/>
    <property type="match status" value="1"/>
</dbReference>
<feature type="disulfide bond" evidence="3">
    <location>
        <begin position="61"/>
        <end position="271"/>
    </location>
</feature>
<dbReference type="Gramene" id="PHT72168">
    <property type="protein sequence ID" value="PHT72168"/>
    <property type="gene ID" value="T459_22953"/>
</dbReference>
<dbReference type="InterPro" id="IPR001938">
    <property type="entry name" value="Thaumatin"/>
</dbReference>
<evidence type="ECO:0000256" key="3">
    <source>
        <dbReference type="PIRSR" id="PIRSR002703-1"/>
    </source>
</evidence>
<reference evidence="5 6" key="1">
    <citation type="journal article" date="2014" name="Nat. Genet.">
        <title>Genome sequence of the hot pepper provides insights into the evolution of pungency in Capsicum species.</title>
        <authorList>
            <person name="Kim S."/>
            <person name="Park M."/>
            <person name="Yeom S.I."/>
            <person name="Kim Y.M."/>
            <person name="Lee J.M."/>
            <person name="Lee H.A."/>
            <person name="Seo E."/>
            <person name="Choi J."/>
            <person name="Cheong K."/>
            <person name="Kim K.T."/>
            <person name="Jung K."/>
            <person name="Lee G.W."/>
            <person name="Oh S.K."/>
            <person name="Bae C."/>
            <person name="Kim S.B."/>
            <person name="Lee H.Y."/>
            <person name="Kim S.Y."/>
            <person name="Kim M.S."/>
            <person name="Kang B.C."/>
            <person name="Jo Y.D."/>
            <person name="Yang H.B."/>
            <person name="Jeong H.J."/>
            <person name="Kang W.H."/>
            <person name="Kwon J.K."/>
            <person name="Shin C."/>
            <person name="Lim J.Y."/>
            <person name="Park J.H."/>
            <person name="Huh J.H."/>
            <person name="Kim J.S."/>
            <person name="Kim B.D."/>
            <person name="Cohen O."/>
            <person name="Paran I."/>
            <person name="Suh M.C."/>
            <person name="Lee S.B."/>
            <person name="Kim Y.K."/>
            <person name="Shin Y."/>
            <person name="Noh S.J."/>
            <person name="Park J."/>
            <person name="Seo Y.S."/>
            <person name="Kwon S.Y."/>
            <person name="Kim H.A."/>
            <person name="Park J.M."/>
            <person name="Kim H.J."/>
            <person name="Choi S.B."/>
            <person name="Bosland P.W."/>
            <person name="Reeves G."/>
            <person name="Jo S.H."/>
            <person name="Lee B.W."/>
            <person name="Cho H.T."/>
            <person name="Choi H.S."/>
            <person name="Lee M.S."/>
            <person name="Yu Y."/>
            <person name="Do Choi Y."/>
            <person name="Park B.S."/>
            <person name="van Deynze A."/>
            <person name="Ashrafi H."/>
            <person name="Hill T."/>
            <person name="Kim W.T."/>
            <person name="Pai H.S."/>
            <person name="Ahn H.K."/>
            <person name="Yeam I."/>
            <person name="Giovannoni J.J."/>
            <person name="Rose J.K."/>
            <person name="Sorensen I."/>
            <person name="Lee S.J."/>
            <person name="Kim R.W."/>
            <person name="Choi I.Y."/>
            <person name="Choi B.S."/>
            <person name="Lim J.S."/>
            <person name="Lee Y.H."/>
            <person name="Choi D."/>
        </authorList>
    </citation>
    <scope>NUCLEOTIDE SEQUENCE [LARGE SCALE GENOMIC DNA]</scope>
    <source>
        <strain evidence="6">cv. CM334</strain>
    </source>
</reference>
<dbReference type="Gene3D" id="2.60.110.10">
    <property type="entry name" value="Thaumatin"/>
    <property type="match status" value="1"/>
</dbReference>
<evidence type="ECO:0000256" key="1">
    <source>
        <dbReference type="ARBA" id="ARBA00010607"/>
    </source>
</evidence>
<evidence type="ECO:0000256" key="2">
    <source>
        <dbReference type="ARBA" id="ARBA00023157"/>
    </source>
</evidence>
<feature type="disulfide bond" evidence="3">
    <location>
        <begin position="211"/>
        <end position="220"/>
    </location>
</feature>
<evidence type="ECO:0000313" key="6">
    <source>
        <dbReference type="Proteomes" id="UP000222542"/>
    </source>
</evidence>
<dbReference type="FunFam" id="2.60.110.10:FF:000002">
    <property type="entry name" value="Thaumatin-like protein 1a"/>
    <property type="match status" value="1"/>
</dbReference>
<keyword evidence="2 3" id="KW-1015">Disulfide bond</keyword>
<accession>A0A2G2YQZ5</accession>
<dbReference type="SUPFAM" id="SSF49870">
    <property type="entry name" value="Osmotin, thaumatin-like protein"/>
    <property type="match status" value="1"/>
</dbReference>
<dbReference type="InterPro" id="IPR037176">
    <property type="entry name" value="Osmotin/thaumatin-like_sf"/>
</dbReference>
<keyword evidence="4" id="KW-0812">Transmembrane</keyword>
<dbReference type="GO" id="GO:0006952">
    <property type="term" value="P:defense response"/>
    <property type="evidence" value="ECO:0000318"/>
    <property type="project" value="GO_Central"/>
</dbReference>